<dbReference type="RefSeq" id="WP_320314691.1">
    <property type="nucleotide sequence ID" value="NZ_JAVIKH010000032.1"/>
</dbReference>
<proteinExistence type="predicted"/>
<sequence length="306" mass="36479">MKHREQKFYFYNLVLDKESKKKTTLDDILKKYLETEVEKEINLKKDEKKIELIEVKTIEENKKYILKYEIFKYGKKKKIKNIDTKKEEGILEKRHCVEEHQYVCLNKINNDSFDIILQGKVVGIKHNQFYTIICDFYSELKKELSKNTANEELGDTMLRIYTYHHADFLKKIEDFNINRVDVVASVNSDLVDIDIDEEFAKRFDLSAKLSFNIIKNGMIYDSEINIVKYMKNIRKKYPDAKMVIKGLNKKQEKDKILSDEISYSKTRKIQINDETNEFKDEHLQEVLSSTLKEFSEDKKTTDYIIL</sequence>
<name>A0ABU4WCU3_9FUSO</name>
<evidence type="ECO:0000313" key="1">
    <source>
        <dbReference type="EMBL" id="MDX8337350.1"/>
    </source>
</evidence>
<keyword evidence="2" id="KW-1185">Reference proteome</keyword>
<dbReference type="Proteomes" id="UP001279681">
    <property type="component" value="Unassembled WGS sequence"/>
</dbReference>
<protein>
    <submittedName>
        <fullName evidence="1">Uncharacterized protein</fullName>
    </submittedName>
</protein>
<accession>A0ABU4WCU3</accession>
<dbReference type="EMBL" id="JAVIKH010000032">
    <property type="protein sequence ID" value="MDX8337350.1"/>
    <property type="molecule type" value="Genomic_DNA"/>
</dbReference>
<comment type="caution">
    <text evidence="1">The sequence shown here is derived from an EMBL/GenBank/DDBJ whole genome shotgun (WGS) entry which is preliminary data.</text>
</comment>
<organism evidence="1 2">
    <name type="scientific">Candidatus Cetobacterium colombiensis</name>
    <dbReference type="NCBI Taxonomy" id="3073100"/>
    <lineage>
        <taxon>Bacteria</taxon>
        <taxon>Fusobacteriati</taxon>
        <taxon>Fusobacteriota</taxon>
        <taxon>Fusobacteriia</taxon>
        <taxon>Fusobacteriales</taxon>
        <taxon>Fusobacteriaceae</taxon>
        <taxon>Cetobacterium</taxon>
    </lineage>
</organism>
<evidence type="ECO:0000313" key="2">
    <source>
        <dbReference type="Proteomes" id="UP001279681"/>
    </source>
</evidence>
<reference evidence="2" key="1">
    <citation type="submission" date="2023-07" db="EMBL/GenBank/DDBJ databases">
        <authorList>
            <person name="Colorado M.A."/>
            <person name="Villamil L.M."/>
            <person name="Melo J.F."/>
            <person name="Rodriguez J.A."/>
            <person name="Ruiz R.Y."/>
        </authorList>
    </citation>
    <scope>NUCLEOTIDE SEQUENCE [LARGE SCALE GENOMIC DNA]</scope>
    <source>
        <strain evidence="2">C33</strain>
    </source>
</reference>
<gene>
    <name evidence="1" type="ORF">RFV38_12765</name>
</gene>